<dbReference type="Proteomes" id="UP000317998">
    <property type="component" value="Unassembled WGS sequence"/>
</dbReference>
<evidence type="ECO:0000259" key="2">
    <source>
        <dbReference type="PROSITE" id="PS50006"/>
    </source>
</evidence>
<keyword evidence="1" id="KW-0597">Phosphoprotein</keyword>
<name>A0A542YK99_9MICO</name>
<feature type="domain" description="FHA" evidence="2">
    <location>
        <begin position="97"/>
        <end position="153"/>
    </location>
</feature>
<dbReference type="PROSITE" id="PS50006">
    <property type="entry name" value="FHA_DOMAIN"/>
    <property type="match status" value="1"/>
</dbReference>
<dbReference type="InterPro" id="IPR000253">
    <property type="entry name" value="FHA_dom"/>
</dbReference>
<keyword evidence="4" id="KW-1185">Reference proteome</keyword>
<dbReference type="EMBL" id="VFOM01000001">
    <property type="protein sequence ID" value="TQL48491.1"/>
    <property type="molecule type" value="Genomic_DNA"/>
</dbReference>
<dbReference type="AlphaFoldDB" id="A0A542YK99"/>
<organism evidence="3 4">
    <name type="scientific">Homoserinimonas aerilata</name>
    <dbReference type="NCBI Taxonomy" id="1162970"/>
    <lineage>
        <taxon>Bacteria</taxon>
        <taxon>Bacillati</taxon>
        <taxon>Actinomycetota</taxon>
        <taxon>Actinomycetes</taxon>
        <taxon>Micrococcales</taxon>
        <taxon>Microbacteriaceae</taxon>
        <taxon>Homoserinimonas</taxon>
    </lineage>
</organism>
<gene>
    <name evidence="3" type="ORF">FB562_1585</name>
</gene>
<dbReference type="Pfam" id="PF00498">
    <property type="entry name" value="FHA"/>
    <property type="match status" value="1"/>
</dbReference>
<comment type="caution">
    <text evidence="3">The sequence shown here is derived from an EMBL/GenBank/DDBJ whole genome shotgun (WGS) entry which is preliminary data.</text>
</comment>
<evidence type="ECO:0000256" key="1">
    <source>
        <dbReference type="ARBA" id="ARBA00022553"/>
    </source>
</evidence>
<dbReference type="Gene3D" id="2.60.200.20">
    <property type="match status" value="1"/>
</dbReference>
<dbReference type="SUPFAM" id="SSF49879">
    <property type="entry name" value="SMAD/FHA domain"/>
    <property type="match status" value="1"/>
</dbReference>
<reference evidence="3 4" key="1">
    <citation type="submission" date="2019-06" db="EMBL/GenBank/DDBJ databases">
        <title>Sequencing the genomes of 1000 actinobacteria strains.</title>
        <authorList>
            <person name="Klenk H.-P."/>
        </authorList>
    </citation>
    <scope>NUCLEOTIDE SEQUENCE [LARGE SCALE GENOMIC DNA]</scope>
    <source>
        <strain evidence="3 4">DSM 26477</strain>
    </source>
</reference>
<evidence type="ECO:0000313" key="3">
    <source>
        <dbReference type="EMBL" id="TQL48491.1"/>
    </source>
</evidence>
<dbReference type="InterPro" id="IPR008984">
    <property type="entry name" value="SMAD_FHA_dom_sf"/>
</dbReference>
<dbReference type="CDD" id="cd00060">
    <property type="entry name" value="FHA"/>
    <property type="match status" value="1"/>
</dbReference>
<dbReference type="RefSeq" id="WP_185740481.1">
    <property type="nucleotide sequence ID" value="NZ_VFOM01000001.1"/>
</dbReference>
<protein>
    <submittedName>
        <fullName evidence="3">FHA domain-containing protein</fullName>
    </submittedName>
</protein>
<sequence length="208" mass="22476">MEHDTEDTIIRPARGEEGVRALLDDDTVIRPRQAPGSTLPRTIAAEQPPVLAPPALEPPPVEPPALVEAPPEPPPIVPNWYRFTVNSHEPIGLDRPALIGRRPSLPRVPLVARPRLVRVPSPLQEVSGTHLELRQKGSSVVVTDYRSTNGTVVVLPGSLPRKLRPGESIVATPGSVIDIGDGNRIEILPVQITGWPSSAVTMNERPTL</sequence>
<accession>A0A542YK99</accession>
<proteinExistence type="predicted"/>
<evidence type="ECO:0000313" key="4">
    <source>
        <dbReference type="Proteomes" id="UP000317998"/>
    </source>
</evidence>